<dbReference type="Pfam" id="PF00312">
    <property type="entry name" value="Ribosomal_S15"/>
    <property type="match status" value="1"/>
</dbReference>
<comment type="similarity">
    <text evidence="1 4">Belongs to the universal ribosomal protein uS15 family.</text>
</comment>
<dbReference type="PANTHER" id="PTHR23321:SF26">
    <property type="entry name" value="SMALL RIBOSOMAL SUBUNIT PROTEIN US15M"/>
    <property type="match status" value="1"/>
</dbReference>
<dbReference type="InterPro" id="IPR009068">
    <property type="entry name" value="uS15_NS1_RNA-bd_sf"/>
</dbReference>
<proteinExistence type="inferred from homology"/>
<dbReference type="InterPro" id="IPR005290">
    <property type="entry name" value="Ribosomal_uS15_bac-type"/>
</dbReference>
<dbReference type="CDD" id="cd00677">
    <property type="entry name" value="S15_NS1_EPRS_RNA-bind"/>
    <property type="match status" value="1"/>
</dbReference>
<reference evidence="6 7" key="1">
    <citation type="submission" date="2019-03" db="EMBL/GenBank/DDBJ databases">
        <title>Sequencing 23 genomes of Wallemia ichthyophaga.</title>
        <authorList>
            <person name="Gostincar C."/>
        </authorList>
    </citation>
    <scope>NUCLEOTIDE SEQUENCE [LARGE SCALE GENOMIC DNA]</scope>
    <source>
        <strain evidence="6 7">EXF-5753</strain>
    </source>
</reference>
<dbReference type="GO" id="GO:0005840">
    <property type="term" value="C:ribosome"/>
    <property type="evidence" value="ECO:0007669"/>
    <property type="project" value="UniProtKB-KW"/>
</dbReference>
<gene>
    <name evidence="6" type="ORF">E3P99_03495</name>
</gene>
<keyword evidence="3 4" id="KW-0687">Ribonucleoprotein</keyword>
<protein>
    <recommendedName>
        <fullName evidence="8">Ribosomal protein S15</fullName>
    </recommendedName>
</protein>
<evidence type="ECO:0000256" key="3">
    <source>
        <dbReference type="ARBA" id="ARBA00023274"/>
    </source>
</evidence>
<evidence type="ECO:0008006" key="8">
    <source>
        <dbReference type="Google" id="ProtNLM"/>
    </source>
</evidence>
<accession>A0A4T0FGC4</accession>
<keyword evidence="7" id="KW-1185">Reference proteome</keyword>
<dbReference type="NCBIfam" id="TIGR00952">
    <property type="entry name" value="S15_bact"/>
    <property type="match status" value="1"/>
</dbReference>
<evidence type="ECO:0000256" key="2">
    <source>
        <dbReference type="ARBA" id="ARBA00022980"/>
    </source>
</evidence>
<dbReference type="OrthoDB" id="441444at2759"/>
<dbReference type="EMBL" id="SPNW01000070">
    <property type="protein sequence ID" value="TIA86950.1"/>
    <property type="molecule type" value="Genomic_DNA"/>
</dbReference>
<dbReference type="Proteomes" id="UP000310189">
    <property type="component" value="Unassembled WGS sequence"/>
</dbReference>
<keyword evidence="2 4" id="KW-0689">Ribosomal protein</keyword>
<evidence type="ECO:0000256" key="5">
    <source>
        <dbReference type="SAM" id="MobiDB-lite"/>
    </source>
</evidence>
<dbReference type="Gene3D" id="1.10.287.10">
    <property type="entry name" value="S15/NS1, RNA-binding"/>
    <property type="match status" value="1"/>
</dbReference>
<evidence type="ECO:0000256" key="4">
    <source>
        <dbReference type="RuleBase" id="RU003919"/>
    </source>
</evidence>
<dbReference type="GO" id="GO:0005737">
    <property type="term" value="C:cytoplasm"/>
    <property type="evidence" value="ECO:0007669"/>
    <property type="project" value="UniProtKB-ARBA"/>
</dbReference>
<dbReference type="GO" id="GO:0003735">
    <property type="term" value="F:structural constituent of ribosome"/>
    <property type="evidence" value="ECO:0007669"/>
    <property type="project" value="InterPro"/>
</dbReference>
<organism evidence="6 7">
    <name type="scientific">Wallemia hederae</name>
    <dbReference type="NCBI Taxonomy" id="1540922"/>
    <lineage>
        <taxon>Eukaryota</taxon>
        <taxon>Fungi</taxon>
        <taxon>Dikarya</taxon>
        <taxon>Basidiomycota</taxon>
        <taxon>Wallemiomycotina</taxon>
        <taxon>Wallemiomycetes</taxon>
        <taxon>Wallemiales</taxon>
        <taxon>Wallemiaceae</taxon>
        <taxon>Wallemia</taxon>
    </lineage>
</organism>
<feature type="compositionally biased region" description="Basic residues" evidence="5">
    <location>
        <begin position="29"/>
        <end position="41"/>
    </location>
</feature>
<dbReference type="PROSITE" id="PS00362">
    <property type="entry name" value="RIBOSOMAL_S15"/>
    <property type="match status" value="1"/>
</dbReference>
<dbReference type="PANTHER" id="PTHR23321">
    <property type="entry name" value="RIBOSOMAL PROTEIN S15, BACTERIAL AND ORGANELLAR"/>
    <property type="match status" value="1"/>
</dbReference>
<sequence>MSFIGGFSGLRMGTSRSFSSSAVQLVSKRKQTSRLKKKQNVARKQSVIDAESSNLPSPALGYAAGQEDIWHSSELAAITLTPEQVYNNHNGVSGKASLSEITGVAEDKDDVFPGIQIPKLLNAPMSKDDLVTLFRTLPSLSAQRGAQLSSIESDSDAETIIAHEKSKLETFARLIDLRNASAKGIMLENIRRCIAAFGDNYINQSTHQPTHQGDSGKVEVQAAILTTRIRAIVSHLLLNTRDIQNKRSLSQLIQQRAKLLKYLKAQSNTRYESVLPRLGLTAKAIEMEIKGKLI</sequence>
<dbReference type="HAMAP" id="MF_01343_B">
    <property type="entry name" value="Ribosomal_uS15_B"/>
    <property type="match status" value="1"/>
</dbReference>
<dbReference type="InterPro" id="IPR000589">
    <property type="entry name" value="Ribosomal_uS15"/>
</dbReference>
<comment type="caution">
    <text evidence="6">The sequence shown here is derived from an EMBL/GenBank/DDBJ whole genome shotgun (WGS) entry which is preliminary data.</text>
</comment>
<dbReference type="GO" id="GO:1990904">
    <property type="term" value="C:ribonucleoprotein complex"/>
    <property type="evidence" value="ECO:0007669"/>
    <property type="project" value="UniProtKB-KW"/>
</dbReference>
<feature type="region of interest" description="Disordered" evidence="5">
    <location>
        <begin position="29"/>
        <end position="49"/>
    </location>
</feature>
<dbReference type="SMART" id="SM01387">
    <property type="entry name" value="Ribosomal_S15"/>
    <property type="match status" value="1"/>
</dbReference>
<evidence type="ECO:0000313" key="7">
    <source>
        <dbReference type="Proteomes" id="UP000310189"/>
    </source>
</evidence>
<dbReference type="AlphaFoldDB" id="A0A4T0FGC4"/>
<name>A0A4T0FGC4_9BASI</name>
<evidence type="ECO:0000256" key="1">
    <source>
        <dbReference type="ARBA" id="ARBA00008434"/>
    </source>
</evidence>
<dbReference type="SUPFAM" id="SSF47060">
    <property type="entry name" value="S15/NS1 RNA-binding domain"/>
    <property type="match status" value="1"/>
</dbReference>
<evidence type="ECO:0000313" key="6">
    <source>
        <dbReference type="EMBL" id="TIA86950.1"/>
    </source>
</evidence>
<dbReference type="GO" id="GO:0006412">
    <property type="term" value="P:translation"/>
    <property type="evidence" value="ECO:0007669"/>
    <property type="project" value="InterPro"/>
</dbReference>